<dbReference type="CDD" id="cd18808">
    <property type="entry name" value="SF1_C_Upf1"/>
    <property type="match status" value="1"/>
</dbReference>
<dbReference type="GO" id="GO:0005524">
    <property type="term" value="F:ATP binding"/>
    <property type="evidence" value="ECO:0007669"/>
    <property type="project" value="UniProtKB-KW"/>
</dbReference>
<dbReference type="FunFam" id="3.40.50.300:FF:000326">
    <property type="entry name" value="P-loop containing nucleoside triphosphate hydrolase"/>
    <property type="match status" value="1"/>
</dbReference>
<dbReference type="STRING" id="4540.A0A3L6REL8"/>
<evidence type="ECO:0000313" key="8">
    <source>
        <dbReference type="EMBL" id="RLN00375.1"/>
    </source>
</evidence>
<evidence type="ECO:0000256" key="5">
    <source>
        <dbReference type="SAM" id="MobiDB-lite"/>
    </source>
</evidence>
<feature type="domain" description="DNA2/NAM7 helicase helicase" evidence="6">
    <location>
        <begin position="170"/>
        <end position="281"/>
    </location>
</feature>
<dbReference type="PANTHER" id="PTHR10887:SF520">
    <property type="entry name" value="P-LOOP CONTAINING NUCLEOSIDE TRIPHOSPHATE HYDROLASE SUPERFAMILY PROTEIN"/>
    <property type="match status" value="1"/>
</dbReference>
<proteinExistence type="predicted"/>
<feature type="domain" description="DNA2/NAM7 helicase-like C-terminal" evidence="7">
    <location>
        <begin position="289"/>
        <end position="481"/>
    </location>
</feature>
<evidence type="ECO:0000313" key="9">
    <source>
        <dbReference type="Proteomes" id="UP000275267"/>
    </source>
</evidence>
<keyword evidence="2" id="KW-0378">Hydrolase</keyword>
<dbReference type="InterPro" id="IPR045055">
    <property type="entry name" value="DNA2/NAM7-like"/>
</dbReference>
<keyword evidence="4" id="KW-0067">ATP-binding</keyword>
<dbReference type="InterPro" id="IPR027417">
    <property type="entry name" value="P-loop_NTPase"/>
</dbReference>
<dbReference type="GO" id="GO:0004386">
    <property type="term" value="F:helicase activity"/>
    <property type="evidence" value="ECO:0007669"/>
    <property type="project" value="UniProtKB-KW"/>
</dbReference>
<dbReference type="Pfam" id="PF13087">
    <property type="entry name" value="AAA_12"/>
    <property type="match status" value="1"/>
</dbReference>
<dbReference type="GO" id="GO:0005694">
    <property type="term" value="C:chromosome"/>
    <property type="evidence" value="ECO:0007669"/>
    <property type="project" value="UniProtKB-ARBA"/>
</dbReference>
<dbReference type="GO" id="GO:0016787">
    <property type="term" value="F:hydrolase activity"/>
    <property type="evidence" value="ECO:0007669"/>
    <property type="project" value="UniProtKB-KW"/>
</dbReference>
<evidence type="ECO:0000259" key="6">
    <source>
        <dbReference type="Pfam" id="PF13086"/>
    </source>
</evidence>
<name>A0A3L6REL8_PANMI</name>
<keyword evidence="9" id="KW-1185">Reference proteome</keyword>
<keyword evidence="1" id="KW-0547">Nucleotide-binding</keyword>
<dbReference type="Gene3D" id="3.40.50.300">
    <property type="entry name" value="P-loop containing nucleotide triphosphate hydrolases"/>
    <property type="match status" value="2"/>
</dbReference>
<gene>
    <name evidence="8" type="ORF">C2845_PM06G26220</name>
</gene>
<sequence length="859" mass="98779">MAATSRKTDCTSIKMLHSNKAGQESKPETLVQKVLSWPVYDILTCKRPSIEPNGENKASSSEAAIVQFGLNQSQGDVVASCISATEHSSSVRLVWGPPGTGKTKTVSVILYFLLKMAKRPRVLVCAPTNTALARLTRHLISLLENSPEAKSIQDIILLGNEERLKVNQDEDLSKVYLKNHVMQQKDEFQKVDKLNKEFQKLSTWRELNDRKIEEGLLEEAKLVFCTPFMSSRVQHQKFNILIIDEAAYLKECESMIPLAYTKIEHLVLIGDDMQLPSLVKSPIAKRANYGRSLFERLSEIGHHKDLLNVQYRMHPCISKFPNENFYDNKIIDGSNVKEYHCTYLPGSIFGPYSFIHVFDGCEEHTGQGFRNLVEADVAANIVCRLAKACAEQKKKTSVAIISQYIAQVTALQERIGNYQKIPFLSVQINTVDSFQGDEKDIIILSTVRHNHDGNIGFLDCRKRANVALTRAKYCLWIIGHKETLRKSNSIWRDLVQDAETRSCCFSARALTTIEETTEAAVQEADEEATEAASDKEATEVEADIEGEDFQIETLKELPQLSQTVERVKVDYKGQCARSARNSLNKRPNFYENERTSRDGRFWSYEQEDLYTSVYKKTGFVDSRWINWKEIKHSKDKELKDIEEKCLEIGLHTLLSTRQDWHEETIRQFFSTFYVDPNGTFLTWMTGMNRKITVTKKFCQKVLLDPSMYHNDQRNDKIKQLLDQTEHKVVNDTNGDFKNLILWLIDKTVLPRGGDRNEIHTQAKIVMYYLLLGKPFDFVDLMFSRIKKTRSDTRMLMPYAPLIMLLINRATNKEFVHECEGFKEHKTFNMCELRPIQPKKDKVSKPKDRVPPLAKRRRVQ</sequence>
<evidence type="ECO:0000256" key="4">
    <source>
        <dbReference type="ARBA" id="ARBA00022840"/>
    </source>
</evidence>
<keyword evidence="3" id="KW-0347">Helicase</keyword>
<dbReference type="Pfam" id="PF13086">
    <property type="entry name" value="AAA_11"/>
    <property type="match status" value="1"/>
</dbReference>
<protein>
    <submittedName>
        <fullName evidence="8">ATP-dependent helicase NAM7-like</fullName>
    </submittedName>
</protein>
<feature type="region of interest" description="Disordered" evidence="5">
    <location>
        <begin position="836"/>
        <end position="859"/>
    </location>
</feature>
<evidence type="ECO:0000256" key="3">
    <source>
        <dbReference type="ARBA" id="ARBA00022806"/>
    </source>
</evidence>
<dbReference type="PANTHER" id="PTHR10887">
    <property type="entry name" value="DNA2/NAM7 HELICASE FAMILY"/>
    <property type="match status" value="1"/>
</dbReference>
<dbReference type="InterPro" id="IPR047187">
    <property type="entry name" value="SF1_C_Upf1"/>
</dbReference>
<dbReference type="EMBL" id="PQIB02000009">
    <property type="protein sequence ID" value="RLN00375.1"/>
    <property type="molecule type" value="Genomic_DNA"/>
</dbReference>
<organism evidence="8 9">
    <name type="scientific">Panicum miliaceum</name>
    <name type="common">Proso millet</name>
    <name type="synonym">Broomcorn millet</name>
    <dbReference type="NCBI Taxonomy" id="4540"/>
    <lineage>
        <taxon>Eukaryota</taxon>
        <taxon>Viridiplantae</taxon>
        <taxon>Streptophyta</taxon>
        <taxon>Embryophyta</taxon>
        <taxon>Tracheophyta</taxon>
        <taxon>Spermatophyta</taxon>
        <taxon>Magnoliopsida</taxon>
        <taxon>Liliopsida</taxon>
        <taxon>Poales</taxon>
        <taxon>Poaceae</taxon>
        <taxon>PACMAD clade</taxon>
        <taxon>Panicoideae</taxon>
        <taxon>Panicodae</taxon>
        <taxon>Paniceae</taxon>
        <taxon>Panicinae</taxon>
        <taxon>Panicum</taxon>
        <taxon>Panicum sect. Panicum</taxon>
    </lineage>
</organism>
<feature type="compositionally biased region" description="Basic and acidic residues" evidence="5">
    <location>
        <begin position="837"/>
        <end position="849"/>
    </location>
</feature>
<reference evidence="9" key="1">
    <citation type="journal article" date="2019" name="Nat. Commun.">
        <title>The genome of broomcorn millet.</title>
        <authorList>
            <person name="Zou C."/>
            <person name="Miki D."/>
            <person name="Li D."/>
            <person name="Tang Q."/>
            <person name="Xiao L."/>
            <person name="Rajput S."/>
            <person name="Deng P."/>
            <person name="Jia W."/>
            <person name="Huang R."/>
            <person name="Zhang M."/>
            <person name="Sun Y."/>
            <person name="Hu J."/>
            <person name="Fu X."/>
            <person name="Schnable P.S."/>
            <person name="Li F."/>
            <person name="Zhang H."/>
            <person name="Feng B."/>
            <person name="Zhu X."/>
            <person name="Liu R."/>
            <person name="Schnable J.C."/>
            <person name="Zhu J.-K."/>
            <person name="Zhang H."/>
        </authorList>
    </citation>
    <scope>NUCLEOTIDE SEQUENCE [LARGE SCALE GENOMIC DNA]</scope>
</reference>
<dbReference type="OrthoDB" id="695196at2759"/>
<dbReference type="SUPFAM" id="SSF52540">
    <property type="entry name" value="P-loop containing nucleoside triphosphate hydrolases"/>
    <property type="match status" value="1"/>
</dbReference>
<dbReference type="AlphaFoldDB" id="A0A3L6REL8"/>
<evidence type="ECO:0000256" key="1">
    <source>
        <dbReference type="ARBA" id="ARBA00022741"/>
    </source>
</evidence>
<dbReference type="Proteomes" id="UP000275267">
    <property type="component" value="Unassembled WGS sequence"/>
</dbReference>
<evidence type="ECO:0000256" key="2">
    <source>
        <dbReference type="ARBA" id="ARBA00022801"/>
    </source>
</evidence>
<dbReference type="InterPro" id="IPR041677">
    <property type="entry name" value="DNA2/NAM7_AAA_11"/>
</dbReference>
<comment type="caution">
    <text evidence="8">The sequence shown here is derived from an EMBL/GenBank/DDBJ whole genome shotgun (WGS) entry which is preliminary data.</text>
</comment>
<evidence type="ECO:0000259" key="7">
    <source>
        <dbReference type="Pfam" id="PF13087"/>
    </source>
</evidence>
<dbReference type="InterPro" id="IPR041679">
    <property type="entry name" value="DNA2/NAM7-like_C"/>
</dbReference>
<accession>A0A3L6REL8</accession>